<keyword evidence="2" id="KW-0812">Transmembrane</keyword>
<dbReference type="AlphaFoldDB" id="A0A1T5D9Y6"/>
<name>A0A1T5D9Y6_9SPHN</name>
<gene>
    <name evidence="3" type="ORF">SAMN06295920_10534</name>
</gene>
<keyword evidence="4" id="KW-1185">Reference proteome</keyword>
<evidence type="ECO:0000313" key="4">
    <source>
        <dbReference type="Proteomes" id="UP000189818"/>
    </source>
</evidence>
<reference evidence="4" key="1">
    <citation type="submission" date="2017-02" db="EMBL/GenBank/DDBJ databases">
        <authorList>
            <person name="Varghese N."/>
            <person name="Submissions S."/>
        </authorList>
    </citation>
    <scope>NUCLEOTIDE SEQUENCE [LARGE SCALE GENOMIC DNA]</scope>
    <source>
        <strain evidence="4">UM2</strain>
    </source>
</reference>
<dbReference type="STRING" id="439228.SAMN06295920_10534"/>
<feature type="transmembrane region" description="Helical" evidence="2">
    <location>
        <begin position="70"/>
        <end position="92"/>
    </location>
</feature>
<proteinExistence type="predicted"/>
<dbReference type="OrthoDB" id="9777715at2"/>
<dbReference type="EMBL" id="FUYM01000005">
    <property type="protein sequence ID" value="SKB68562.1"/>
    <property type="molecule type" value="Genomic_DNA"/>
</dbReference>
<sequence length="810" mass="86147">MGKAPHPLDRWRAANAAEADAVRAAAATETPTEETSMEDGADTGELLLGEPHDAPDDGPPTLPARRGADIAIGAVLGLIGAGWIGFLVGGVVPTRPDLPAIANSIALACGPLALLAILYILLQRGARREAARFGATALSMRVEARRLEEAVARVTAALDERRDALSSHTAGLLDEGHRAAEKLQQISMDMRDETDLLARQTELLHNAASVARSDMSGLMLDLPRSLDMVKEVSELIGSIGGSARDHAQGLADALSAIIARSHEADEMIGAASGRLATQIGRIETRTERTTRTIEETASALGHTIDATLDKAALAIEQTRTGLDAQRAAMAAMIDHGRAALDEAGTAAAASIAQRLTDMSGLSQTLSQQLAQQDEDARRLFANLEHALGAIESRFEALGATGTEQTADLAELIVTLSEHADGLGQAVTNSLAGARTLTDRANALRIAFDAIIGNVERDLPQVMSKVESEAARGDATMRAVTAQAEQLSQTVERATDRLGSADTMIDRQREAIAGLGDLAARRMAGIAAEGDALLERQRALSDAFAEEANARLEALRDHSNELGRLIGESEANMRSLSELSGGRLIDAILKVRETASEAARGAREALESIIPDASEKLARSGAEAIERAFGDQITQRIHLISDTAEAAVAAANVASERLLTQMLSITEAAASMEKRVADAETRQEHVSQETVSREVAILIEHLNSAAIDVTKLLSHDVPDGAWKAYLHGDHGAFTRTAVRLLRRDEAAGIAQLYDGDVEFREHVNRYIHDFEALLRRVLESRDGGALAMTVLSSDMGKLYVALAQAIERLLI</sequence>
<keyword evidence="2" id="KW-0472">Membrane</keyword>
<protein>
    <recommendedName>
        <fullName evidence="5">ATPase</fullName>
    </recommendedName>
</protein>
<evidence type="ECO:0000313" key="3">
    <source>
        <dbReference type="EMBL" id="SKB68562.1"/>
    </source>
</evidence>
<evidence type="ECO:0008006" key="5">
    <source>
        <dbReference type="Google" id="ProtNLM"/>
    </source>
</evidence>
<feature type="compositionally biased region" description="Low complexity" evidence="1">
    <location>
        <begin position="19"/>
        <end position="30"/>
    </location>
</feature>
<feature type="compositionally biased region" description="Acidic residues" evidence="1">
    <location>
        <begin position="31"/>
        <end position="42"/>
    </location>
</feature>
<evidence type="ECO:0000256" key="2">
    <source>
        <dbReference type="SAM" id="Phobius"/>
    </source>
</evidence>
<evidence type="ECO:0000256" key="1">
    <source>
        <dbReference type="SAM" id="MobiDB-lite"/>
    </source>
</evidence>
<feature type="transmembrane region" description="Helical" evidence="2">
    <location>
        <begin position="98"/>
        <end position="122"/>
    </location>
</feature>
<feature type="region of interest" description="Disordered" evidence="1">
    <location>
        <begin position="19"/>
        <end position="64"/>
    </location>
</feature>
<keyword evidence="2" id="KW-1133">Transmembrane helix</keyword>
<dbReference type="Proteomes" id="UP000189818">
    <property type="component" value="Unassembled WGS sequence"/>
</dbReference>
<accession>A0A1T5D9Y6</accession>
<dbReference type="RefSeq" id="WP_079648431.1">
    <property type="nucleotide sequence ID" value="NZ_FUYM01000005.1"/>
</dbReference>
<organism evidence="3 4">
    <name type="scientific">Rhizorhabdus histidinilytica</name>
    <dbReference type="NCBI Taxonomy" id="439228"/>
    <lineage>
        <taxon>Bacteria</taxon>
        <taxon>Pseudomonadati</taxon>
        <taxon>Pseudomonadota</taxon>
        <taxon>Alphaproteobacteria</taxon>
        <taxon>Sphingomonadales</taxon>
        <taxon>Sphingomonadaceae</taxon>
        <taxon>Rhizorhabdus</taxon>
    </lineage>
</organism>